<reference evidence="1 2" key="1">
    <citation type="submission" date="2016-10" db="EMBL/GenBank/DDBJ databases">
        <title>Genome Sequence of Pseudomonas putida GM4FR.</title>
        <authorList>
            <person name="Poehlein A."/>
            <person name="Wemheuer F."/>
            <person name="Hollensteiner J."/>
            <person name="Wemheuer B."/>
        </authorList>
    </citation>
    <scope>NUCLEOTIDE SEQUENCE [LARGE SCALE GENOMIC DNA]</scope>
    <source>
        <strain evidence="1 2">GM4FR</strain>
    </source>
</reference>
<gene>
    <name evidence="1" type="ORF">PSEMO_61710</name>
</gene>
<accession>A0A1Q9QUH5</accession>
<dbReference type="EMBL" id="MKZO01000079">
    <property type="protein sequence ID" value="OLS58810.1"/>
    <property type="molecule type" value="Genomic_DNA"/>
</dbReference>
<sequence>MTAVIQTNDTDLIRKTLSAYNEFCFDYHSSTESWNAKAVEVVTTQLNLSAEEAAELRKTIHSVANEFSDSRVNLDADCDYTTAADESDIRDVVRSTAMDSEFHSFPDFKSLAESDAHSELLIRIEDEWILEEAIDEFAGMALMPIEKKHEA</sequence>
<dbReference type="AlphaFoldDB" id="A0A1Q9QUH5"/>
<comment type="caution">
    <text evidence="1">The sequence shown here is derived from an EMBL/GenBank/DDBJ whole genome shotgun (WGS) entry which is preliminary data.</text>
</comment>
<evidence type="ECO:0000313" key="1">
    <source>
        <dbReference type="EMBL" id="OLS58810.1"/>
    </source>
</evidence>
<proteinExistence type="predicted"/>
<name>A0A1Q9QUH5_PSEPU</name>
<protein>
    <submittedName>
        <fullName evidence="1">Uncharacterized protein</fullName>
    </submittedName>
</protein>
<dbReference type="Proteomes" id="UP000186736">
    <property type="component" value="Unassembled WGS sequence"/>
</dbReference>
<evidence type="ECO:0000313" key="2">
    <source>
        <dbReference type="Proteomes" id="UP000186736"/>
    </source>
</evidence>
<organism evidence="1 2">
    <name type="scientific">Pseudomonas putida</name>
    <name type="common">Arthrobacter siderocapsulatus</name>
    <dbReference type="NCBI Taxonomy" id="303"/>
    <lineage>
        <taxon>Bacteria</taxon>
        <taxon>Pseudomonadati</taxon>
        <taxon>Pseudomonadota</taxon>
        <taxon>Gammaproteobacteria</taxon>
        <taxon>Pseudomonadales</taxon>
        <taxon>Pseudomonadaceae</taxon>
        <taxon>Pseudomonas</taxon>
    </lineage>
</organism>
<dbReference type="RefSeq" id="WP_075806739.1">
    <property type="nucleotide sequence ID" value="NZ_MKZO01000079.1"/>
</dbReference>